<dbReference type="EMBL" id="SZVO01000012">
    <property type="protein sequence ID" value="TKT89438.1"/>
    <property type="molecule type" value="Genomic_DNA"/>
</dbReference>
<evidence type="ECO:0000313" key="2">
    <source>
        <dbReference type="EMBL" id="TKT89438.1"/>
    </source>
</evidence>
<keyword evidence="3" id="KW-1185">Reference proteome</keyword>
<organism evidence="2 3">
    <name type="scientific">Dyadobacter frigoris</name>
    <dbReference type="NCBI Taxonomy" id="2576211"/>
    <lineage>
        <taxon>Bacteria</taxon>
        <taxon>Pseudomonadati</taxon>
        <taxon>Bacteroidota</taxon>
        <taxon>Cytophagia</taxon>
        <taxon>Cytophagales</taxon>
        <taxon>Spirosomataceae</taxon>
        <taxon>Dyadobacter</taxon>
    </lineage>
</organism>
<evidence type="ECO:0000313" key="3">
    <source>
        <dbReference type="Proteomes" id="UP000304900"/>
    </source>
</evidence>
<comment type="caution">
    <text evidence="2">The sequence shown here is derived from an EMBL/GenBank/DDBJ whole genome shotgun (WGS) entry which is preliminary data.</text>
</comment>
<keyword evidence="1" id="KW-0812">Transmembrane</keyword>
<proteinExistence type="predicted"/>
<name>A0A4U6D106_9BACT</name>
<dbReference type="AlphaFoldDB" id="A0A4U6D106"/>
<sequence length="59" mass="6858">MIQLLKYSDTVGPYFFMILVIAITTCAIWLIAQLKKSAMTKNDWFVKRNSEGLKKMMIN</sequence>
<keyword evidence="1" id="KW-1133">Transmembrane helix</keyword>
<dbReference type="RefSeq" id="WP_137342575.1">
    <property type="nucleotide sequence ID" value="NZ_BSQH01000015.1"/>
</dbReference>
<evidence type="ECO:0000256" key="1">
    <source>
        <dbReference type="SAM" id="Phobius"/>
    </source>
</evidence>
<feature type="transmembrane region" description="Helical" evidence="1">
    <location>
        <begin position="12"/>
        <end position="32"/>
    </location>
</feature>
<protein>
    <submittedName>
        <fullName evidence="2">Uncharacterized protein</fullName>
    </submittedName>
</protein>
<keyword evidence="1" id="KW-0472">Membrane</keyword>
<gene>
    <name evidence="2" type="ORF">FDK13_24135</name>
</gene>
<accession>A0A4U6D106</accession>
<dbReference type="OrthoDB" id="965349at2"/>
<dbReference type="Proteomes" id="UP000304900">
    <property type="component" value="Unassembled WGS sequence"/>
</dbReference>
<reference evidence="2 3" key="1">
    <citation type="submission" date="2019-05" db="EMBL/GenBank/DDBJ databases">
        <title>Dyadobacter AR-3-8 sp. nov., isolated from arctic soil.</title>
        <authorList>
            <person name="Chaudhary D.K."/>
        </authorList>
    </citation>
    <scope>NUCLEOTIDE SEQUENCE [LARGE SCALE GENOMIC DNA]</scope>
    <source>
        <strain evidence="2 3">AR-3-8</strain>
    </source>
</reference>